<proteinExistence type="predicted"/>
<accession>A0ACA9Y119</accession>
<keyword evidence="2" id="KW-1185">Reference proteome</keyword>
<protein>
    <submittedName>
        <fullName evidence="1">Antagonist of mitotic exit network protein 1</fullName>
    </submittedName>
</protein>
<dbReference type="EMBL" id="CALSDN010000001">
    <property type="protein sequence ID" value="CAH6718652.1"/>
    <property type="molecule type" value="Genomic_DNA"/>
</dbReference>
<organism evidence="1 2">
    <name type="scientific">[Candida] jaroonii</name>
    <dbReference type="NCBI Taxonomy" id="467808"/>
    <lineage>
        <taxon>Eukaryota</taxon>
        <taxon>Fungi</taxon>
        <taxon>Dikarya</taxon>
        <taxon>Ascomycota</taxon>
        <taxon>Saccharomycotina</taxon>
        <taxon>Pichiomycetes</taxon>
        <taxon>Debaryomycetaceae</taxon>
        <taxon>Yamadazyma</taxon>
    </lineage>
</organism>
<evidence type="ECO:0000313" key="1">
    <source>
        <dbReference type="EMBL" id="CAH6718652.1"/>
    </source>
</evidence>
<name>A0ACA9Y119_9ASCO</name>
<sequence>MDSFYISQPLPNYENYNNQIYDYYPNEDNLLQEIGLKKKIERKNSIRKLKRKKSKLSSPIPPSLSFNVSKSDKESDLESLPDLIDDVDTPMSEQSSPMSMNNFIYLDKPKTLNFDEFKSDIESDDSLSDYQPKKLSIVNPFFKINDIKPQPSTPKVNIFEIPEIVYKIIEFASYQTDQPSIVRRKPDSYNHALLIHGNKQLAEQSVNEETPQSFSKVMFNCLQVNHLFNQVTKEILSKRFEFDDAFKLNQYLSKIDLIRPQEFKLDKLFKLSANEFDWQKFNFQNLHSIEIFMCPRFLPPLEMFHKGIKSLIICGSKVLHDNYLIEIFERCPNLEVLDIRGCEMITDSSIYRLSDYCKQLTSINLGRKQRGNLITDVSICKLVKCNPNLSTVGLAGCFISDKSIWEIAINCLNLMRLSLNNCPHLTNQSIPIILMTEYFKQLNVLEFKNTNITNLKPIIEFKRFQEFKGIPIIIEMCEKLWLNMRKQEIELDKQISEKIFHDIQDWVNESDDGDMNWELLRR</sequence>
<gene>
    <name evidence="1" type="ORF">CLIB1444_01S11540</name>
</gene>
<evidence type="ECO:0000313" key="2">
    <source>
        <dbReference type="Proteomes" id="UP001152531"/>
    </source>
</evidence>
<comment type="caution">
    <text evidence="1">The sequence shown here is derived from an EMBL/GenBank/DDBJ whole genome shotgun (WGS) entry which is preliminary data.</text>
</comment>
<dbReference type="Proteomes" id="UP001152531">
    <property type="component" value="Unassembled WGS sequence"/>
</dbReference>
<reference evidence="1" key="1">
    <citation type="submission" date="2022-06" db="EMBL/GenBank/DDBJ databases">
        <authorList>
            <person name="Legras J.-L."/>
            <person name="Devillers H."/>
            <person name="Grondin C."/>
        </authorList>
    </citation>
    <scope>NUCLEOTIDE SEQUENCE</scope>
    <source>
        <strain evidence="1">CLIB 1444</strain>
    </source>
</reference>